<feature type="compositionally biased region" description="Polar residues" evidence="1">
    <location>
        <begin position="588"/>
        <end position="601"/>
    </location>
</feature>
<feature type="region of interest" description="Disordered" evidence="1">
    <location>
        <begin position="1"/>
        <end position="55"/>
    </location>
</feature>
<feature type="region of interest" description="Disordered" evidence="1">
    <location>
        <begin position="363"/>
        <end position="431"/>
    </location>
</feature>
<feature type="region of interest" description="Disordered" evidence="1">
    <location>
        <begin position="455"/>
        <end position="601"/>
    </location>
</feature>
<gene>
    <name evidence="2" type="ORF">GGX14DRAFT_399255</name>
</gene>
<feature type="region of interest" description="Disordered" evidence="1">
    <location>
        <begin position="834"/>
        <end position="873"/>
    </location>
</feature>
<feature type="compositionally biased region" description="Polar residues" evidence="1">
    <location>
        <begin position="105"/>
        <end position="115"/>
    </location>
</feature>
<protein>
    <submittedName>
        <fullName evidence="2">Uncharacterized protein</fullName>
    </submittedName>
</protein>
<feature type="compositionally biased region" description="Low complexity" evidence="1">
    <location>
        <begin position="533"/>
        <end position="552"/>
    </location>
</feature>
<feature type="compositionally biased region" description="Basic and acidic residues" evidence="1">
    <location>
        <begin position="419"/>
        <end position="431"/>
    </location>
</feature>
<keyword evidence="3" id="KW-1185">Reference proteome</keyword>
<name>A0AAD6YAU6_9AGAR</name>
<feature type="region of interest" description="Disordered" evidence="1">
    <location>
        <begin position="69"/>
        <end position="132"/>
    </location>
</feature>
<accession>A0AAD6YAU6</accession>
<feature type="compositionally biased region" description="Low complexity" evidence="1">
    <location>
        <begin position="310"/>
        <end position="319"/>
    </location>
</feature>
<reference evidence="2" key="1">
    <citation type="submission" date="2023-03" db="EMBL/GenBank/DDBJ databases">
        <title>Massive genome expansion in bonnet fungi (Mycena s.s.) driven by repeated elements and novel gene families across ecological guilds.</title>
        <authorList>
            <consortium name="Lawrence Berkeley National Laboratory"/>
            <person name="Harder C.B."/>
            <person name="Miyauchi S."/>
            <person name="Viragh M."/>
            <person name="Kuo A."/>
            <person name="Thoen E."/>
            <person name="Andreopoulos B."/>
            <person name="Lu D."/>
            <person name="Skrede I."/>
            <person name="Drula E."/>
            <person name="Henrissat B."/>
            <person name="Morin E."/>
            <person name="Kohler A."/>
            <person name="Barry K."/>
            <person name="LaButti K."/>
            <person name="Morin E."/>
            <person name="Salamov A."/>
            <person name="Lipzen A."/>
            <person name="Mereny Z."/>
            <person name="Hegedus B."/>
            <person name="Baldrian P."/>
            <person name="Stursova M."/>
            <person name="Weitz H."/>
            <person name="Taylor A."/>
            <person name="Grigoriev I.V."/>
            <person name="Nagy L.G."/>
            <person name="Martin F."/>
            <person name="Kauserud H."/>
        </authorList>
    </citation>
    <scope>NUCLEOTIDE SEQUENCE</scope>
    <source>
        <strain evidence="2">9144</strain>
    </source>
</reference>
<dbReference type="Proteomes" id="UP001219525">
    <property type="component" value="Unassembled WGS sequence"/>
</dbReference>
<feature type="compositionally biased region" description="Low complexity" evidence="1">
    <location>
        <begin position="379"/>
        <end position="390"/>
    </location>
</feature>
<evidence type="ECO:0000313" key="2">
    <source>
        <dbReference type="EMBL" id="KAJ7202894.1"/>
    </source>
</evidence>
<feature type="compositionally biased region" description="Polar residues" evidence="1">
    <location>
        <begin position="42"/>
        <end position="52"/>
    </location>
</feature>
<feature type="compositionally biased region" description="Low complexity" evidence="1">
    <location>
        <begin position="460"/>
        <end position="481"/>
    </location>
</feature>
<evidence type="ECO:0000313" key="3">
    <source>
        <dbReference type="Proteomes" id="UP001219525"/>
    </source>
</evidence>
<evidence type="ECO:0000256" key="1">
    <source>
        <dbReference type="SAM" id="MobiDB-lite"/>
    </source>
</evidence>
<organism evidence="2 3">
    <name type="scientific">Mycena pura</name>
    <dbReference type="NCBI Taxonomy" id="153505"/>
    <lineage>
        <taxon>Eukaryota</taxon>
        <taxon>Fungi</taxon>
        <taxon>Dikarya</taxon>
        <taxon>Basidiomycota</taxon>
        <taxon>Agaricomycotina</taxon>
        <taxon>Agaricomycetes</taxon>
        <taxon>Agaricomycetidae</taxon>
        <taxon>Agaricales</taxon>
        <taxon>Marasmiineae</taxon>
        <taxon>Mycenaceae</taxon>
        <taxon>Mycena</taxon>
    </lineage>
</organism>
<dbReference type="AlphaFoldDB" id="A0AAD6YAU6"/>
<proteinExistence type="predicted"/>
<comment type="caution">
    <text evidence="2">The sequence shown here is derived from an EMBL/GenBank/DDBJ whole genome shotgun (WGS) entry which is preliminary data.</text>
</comment>
<feature type="region of interest" description="Disordered" evidence="1">
    <location>
        <begin position="298"/>
        <end position="329"/>
    </location>
</feature>
<dbReference type="EMBL" id="JARJCW010000053">
    <property type="protein sequence ID" value="KAJ7202894.1"/>
    <property type="molecule type" value="Genomic_DNA"/>
</dbReference>
<feature type="compositionally biased region" description="Basic residues" evidence="1">
    <location>
        <begin position="1"/>
        <end position="10"/>
    </location>
</feature>
<feature type="compositionally biased region" description="Basic and acidic residues" evidence="1">
    <location>
        <begin position="575"/>
        <end position="587"/>
    </location>
</feature>
<sequence length="1031" mass="114511">MPSRMQRRHTKNLERLSAPHPSYGQRVEQVPDPPIDDRTLPTVETEQRTSAAGSHEMEAYRLQLAAVDPHNESHRKIQVSPGDNRTQQLEDAKLPRSRLRASAQELRNNTRSNSVRRAHESTLNKHAKRERREELRQRHLELWLGRLGFDHRDGRVDAEEVELRPCIREDAYSDVEGRRRSVNWTPSSSHSAVGVAINRERAVRDHPDEFSRRCAELIEKSKLRGVRVNEDPYYAMKEQESNLRRAETQRKVDVQKLQSAQIEAAMRKDSEHQETELRMSQLEAKLRQHREATAMLEAEMQQSDKRAARRAASQSVSQSGTTQPCAEGCMRLQDMSKTKQESRYPDQEIEWDAIHKPVEKDPIPVRRSSAGTRGGQMMQSSAQHVASVAAKSRKLEVDSRPLSSQSVTPAAHSSACRVRSAEDKLKQGGRPLRDLELKQKFSACNFRSTQLGWAPAREVPSSGGSSASSTRTRSTIPSLSSDKTRSDSELTPCNRAERESRESPSLQPHSRNFARAASPARKVMPDSRATGCASESAAPCSAGSSSSTSNTSSRRDVISQPEVHQGHADASGARLADEIQRSTERASQRSAELRSSTSTCGTKTVIRSKDIMAVVHVSAPESSLQQMRGRTYHVHDRVPVSEVRSASVCDEMNISVCPAREGREKQNLFKTVTRVCVYSSAPQMLPQGHCDCNHIQPKPGTESTSRLTTSVHRVFSSVPILHTGPEDMGLQHASDASLGENEPCDSVFGIPGLSQIGTVHACTALAKVICTRPEILAPSNAHLRGTDRPNYTVPILFKFRTGMHGLPVKQGLPIESGFLGTNVVSDMYRLHISRPRDRDGGGSPGILDLPNSGKAGSLLGECPPTTSGEARCSDEPEQMQLLSIARCDEHVNTAGESDTDSLTTDECQHIRVRYDGDVCIVRDATVHDEHSEAADLQCSGRHALERERKACRLTVSDTAVRYSVDVDQRRWKGQSRDRVSAGSADPQDNFLLHSVELFVKNFPLRQILGPDIAHKQTAHRGQREYYCGHRK</sequence>